<dbReference type="AlphaFoldDB" id="A0A7K1J7B0"/>
<protein>
    <submittedName>
        <fullName evidence="1">Uncharacterized protein</fullName>
    </submittedName>
</protein>
<organism evidence="1 2">
    <name type="scientific">Bifidobacterium canis</name>
    <dbReference type="NCBI Taxonomy" id="2610880"/>
    <lineage>
        <taxon>Bacteria</taxon>
        <taxon>Bacillati</taxon>
        <taxon>Actinomycetota</taxon>
        <taxon>Actinomycetes</taxon>
        <taxon>Bifidobacteriales</taxon>
        <taxon>Bifidobacteriaceae</taxon>
        <taxon>Bifidobacterium</taxon>
    </lineage>
</organism>
<dbReference type="RefSeq" id="WP_155589337.1">
    <property type="nucleotide sequence ID" value="NZ_WNLP01000014.1"/>
</dbReference>
<sequence length="121" mass="13991">MASIQDFRSIEEYRQWLRMDCLFSKYPIDEIRRNGLDHLPSLRANLSGSYYNGLVDDWERALMDPDPSHLRAVALDTTSYGINMRQNTPFAGILKPEDNLRIIKESRSEQRTVLSSVASVR</sequence>
<proteinExistence type="predicted"/>
<evidence type="ECO:0000313" key="1">
    <source>
        <dbReference type="EMBL" id="MUH60543.1"/>
    </source>
</evidence>
<gene>
    <name evidence="1" type="ORF">GSD1FS_1925</name>
</gene>
<evidence type="ECO:0000313" key="2">
    <source>
        <dbReference type="Proteomes" id="UP000487882"/>
    </source>
</evidence>
<dbReference type="Proteomes" id="UP000487882">
    <property type="component" value="Unassembled WGS sequence"/>
</dbReference>
<keyword evidence="2" id="KW-1185">Reference proteome</keyword>
<dbReference type="EMBL" id="WNLP01000014">
    <property type="protein sequence ID" value="MUH60543.1"/>
    <property type="molecule type" value="Genomic_DNA"/>
</dbReference>
<reference evidence="1 2" key="1">
    <citation type="submission" date="2019-09" db="EMBL/GenBank/DDBJ databases">
        <title>Bifidobacterium canis sp. nov., isolated from the digestive tract of German Shepherd dog puppy.</title>
        <authorList>
            <person name="Bunesova V."/>
        </authorList>
    </citation>
    <scope>NUCLEOTIDE SEQUENCE [LARGE SCALE GENOMIC DNA]</scope>
    <source>
        <strain evidence="1 2">GSD1FS</strain>
    </source>
</reference>
<accession>A0A7K1J7B0</accession>
<comment type="caution">
    <text evidence="1">The sequence shown here is derived from an EMBL/GenBank/DDBJ whole genome shotgun (WGS) entry which is preliminary data.</text>
</comment>
<name>A0A7K1J7B0_9BIFI</name>